<dbReference type="EMBL" id="GBRH01238716">
    <property type="protein sequence ID" value="JAD59179.1"/>
    <property type="molecule type" value="Transcribed_RNA"/>
</dbReference>
<sequence length="92" mass="10597">MWRQTRGTSSRSIDLGQIIHKEIWWKHRSQRPSTHTVAAAAMGSSKSRERRTCIFIHPTNQAASIACHGYIFSIDPVNLGWQHKMLRNNPMN</sequence>
<reference evidence="1" key="2">
    <citation type="journal article" date="2015" name="Data Brief">
        <title>Shoot transcriptome of the giant reed, Arundo donax.</title>
        <authorList>
            <person name="Barrero R.A."/>
            <person name="Guerrero F.D."/>
            <person name="Moolhuijzen P."/>
            <person name="Goolsby J.A."/>
            <person name="Tidwell J."/>
            <person name="Bellgard S.E."/>
            <person name="Bellgard M.I."/>
        </authorList>
    </citation>
    <scope>NUCLEOTIDE SEQUENCE</scope>
    <source>
        <tissue evidence="1">Shoot tissue taken approximately 20 cm above the soil surface</tissue>
    </source>
</reference>
<dbReference type="AlphaFoldDB" id="A0A0A9B5D0"/>
<proteinExistence type="predicted"/>
<reference evidence="1" key="1">
    <citation type="submission" date="2014-09" db="EMBL/GenBank/DDBJ databases">
        <authorList>
            <person name="Magalhaes I.L.F."/>
            <person name="Oliveira U."/>
            <person name="Santos F.R."/>
            <person name="Vidigal T.H.D.A."/>
            <person name="Brescovit A.D."/>
            <person name="Santos A.J."/>
        </authorList>
    </citation>
    <scope>NUCLEOTIDE SEQUENCE</scope>
    <source>
        <tissue evidence="1">Shoot tissue taken approximately 20 cm above the soil surface</tissue>
    </source>
</reference>
<organism evidence="1">
    <name type="scientific">Arundo donax</name>
    <name type="common">Giant reed</name>
    <name type="synonym">Donax arundinaceus</name>
    <dbReference type="NCBI Taxonomy" id="35708"/>
    <lineage>
        <taxon>Eukaryota</taxon>
        <taxon>Viridiplantae</taxon>
        <taxon>Streptophyta</taxon>
        <taxon>Embryophyta</taxon>
        <taxon>Tracheophyta</taxon>
        <taxon>Spermatophyta</taxon>
        <taxon>Magnoliopsida</taxon>
        <taxon>Liliopsida</taxon>
        <taxon>Poales</taxon>
        <taxon>Poaceae</taxon>
        <taxon>PACMAD clade</taxon>
        <taxon>Arundinoideae</taxon>
        <taxon>Arundineae</taxon>
        <taxon>Arundo</taxon>
    </lineage>
</organism>
<evidence type="ECO:0000313" key="1">
    <source>
        <dbReference type="EMBL" id="JAD59179.1"/>
    </source>
</evidence>
<protein>
    <submittedName>
        <fullName evidence="1">Uncharacterized protein</fullName>
    </submittedName>
</protein>
<name>A0A0A9B5D0_ARUDO</name>
<accession>A0A0A9B5D0</accession>